<dbReference type="EMBL" id="KV440983">
    <property type="protein sequence ID" value="OAD72575.1"/>
    <property type="molecule type" value="Genomic_DNA"/>
</dbReference>
<dbReference type="OrthoDB" id="2285631at2759"/>
<evidence type="ECO:0000313" key="4">
    <source>
        <dbReference type="Proteomes" id="UP000077315"/>
    </source>
</evidence>
<dbReference type="GeneID" id="28997044"/>
<proteinExistence type="predicted"/>
<dbReference type="VEuPathDB" id="FungiDB:PHYBLDRAFT_169703"/>
<dbReference type="Pfam" id="PF00385">
    <property type="entry name" value="Chromo"/>
    <property type="match status" value="1"/>
</dbReference>
<dbReference type="InParanoid" id="A0A162X598"/>
<dbReference type="AlphaFoldDB" id="A0A162X598"/>
<dbReference type="InterPro" id="IPR000953">
    <property type="entry name" value="Chromo/chromo_shadow_dom"/>
</dbReference>
<dbReference type="InterPro" id="IPR021109">
    <property type="entry name" value="Peptidase_aspartic_dom_sf"/>
</dbReference>
<gene>
    <name evidence="3" type="ORF">PHYBLDRAFT_169703</name>
</gene>
<dbReference type="Proteomes" id="UP000077315">
    <property type="component" value="Unassembled WGS sequence"/>
</dbReference>
<name>A0A162X598_PHYB8</name>
<feature type="compositionally biased region" description="Low complexity" evidence="1">
    <location>
        <begin position="278"/>
        <end position="287"/>
    </location>
</feature>
<feature type="region of interest" description="Disordered" evidence="1">
    <location>
        <begin position="278"/>
        <end position="310"/>
    </location>
</feature>
<dbReference type="SUPFAM" id="SSF54160">
    <property type="entry name" value="Chromo domain-like"/>
    <property type="match status" value="1"/>
</dbReference>
<protein>
    <recommendedName>
        <fullName evidence="2">Chromo domain-containing protein</fullName>
    </recommendedName>
</protein>
<dbReference type="InterPro" id="IPR016197">
    <property type="entry name" value="Chromo-like_dom_sf"/>
</dbReference>
<sequence length="742" mass="82568">MSSKHLNGKSPVLSAQTDLSRMDASANTQADTSLQAISCIHNVLATCFTALADAIEQNLSEERKNQIRQTITTMKVIYCIPAYLLLSKKPVNPVLCPGNCPSSSGKETSETPLRRCTPLSRNALTNLKMYSICTVWISTWTGTTSCPLFYQESNNPGMTTTFIVPLSSPGLLHVMHLFVSMASTIWNARYQRVRQEAKIADNMQAAIAYTATLLPEMAHQVPLLQVNMYREKRDTIDKAASLARSIYNTVFPATLHNDSAPRTRTLGQAQVSHTLTHSSSACSSGFSHETTPSRERSSSKKCSLHGKGNHDTEDCHILKIALATKGVLRVLCLALLRDLPPTLPSVLHTLLLATTLPRRQAPLKTTSPWSWTLNSAPHKKLWALVDTRATISSVNTKLCSKFGWSIIPHKGKIVLATSNAIAHRLGVTKLIKVLYNNKHITHSFEFLDLAENIDVSIGTDLMPSLGIHLLGLAESWYGSNTPQIPTPIAEIEKPNNSPAGTPTDHSQFMKALLVFSKANEAIPITSFCIVKESIVRLLTPPDQVVYRRQYPIALQLVPLMAKHINQWLTDGTIQRAPTVVFPAICERIKATQAADKGKHDKDHKIIMEFPNDSNVMVKNILRKSKTDPRYEGPFTVKGRTTGGSYILQDKTGALLSQNIPSSQAIIDHCQEKGDYLYKVCWKNYVPDQDTWEPISNFNDLSIIDKYWQRRGPEKPTNKATIIHNKHTHPTQKPTRFSKRIRK</sequence>
<dbReference type="CDD" id="cd00024">
    <property type="entry name" value="CD_CSD"/>
    <property type="match status" value="1"/>
</dbReference>
<keyword evidence="4" id="KW-1185">Reference proteome</keyword>
<evidence type="ECO:0000259" key="2">
    <source>
        <dbReference type="PROSITE" id="PS50013"/>
    </source>
</evidence>
<dbReference type="PROSITE" id="PS50013">
    <property type="entry name" value="CHROMO_2"/>
    <property type="match status" value="1"/>
</dbReference>
<dbReference type="SMART" id="SM00298">
    <property type="entry name" value="CHROMO"/>
    <property type="match status" value="1"/>
</dbReference>
<reference evidence="4" key="1">
    <citation type="submission" date="2015-06" db="EMBL/GenBank/DDBJ databases">
        <title>Expansion of signal transduction pathways in fungi by whole-genome duplication.</title>
        <authorList>
            <consortium name="DOE Joint Genome Institute"/>
            <person name="Corrochano L.M."/>
            <person name="Kuo A."/>
            <person name="Marcet-Houben M."/>
            <person name="Polaino S."/>
            <person name="Salamov A."/>
            <person name="Villalobos J.M."/>
            <person name="Alvarez M.I."/>
            <person name="Avalos J."/>
            <person name="Benito E.P."/>
            <person name="Benoit I."/>
            <person name="Burger G."/>
            <person name="Camino L.P."/>
            <person name="Canovas D."/>
            <person name="Cerda-Olmedo E."/>
            <person name="Cheng J.-F."/>
            <person name="Dominguez A."/>
            <person name="Elias M."/>
            <person name="Eslava A.P."/>
            <person name="Glaser F."/>
            <person name="Grimwood J."/>
            <person name="Gutierrez G."/>
            <person name="Heitman J."/>
            <person name="Henrissat B."/>
            <person name="Iturriaga E.A."/>
            <person name="Lang B.F."/>
            <person name="Lavin J.L."/>
            <person name="Lee S."/>
            <person name="Li W."/>
            <person name="Lindquist E."/>
            <person name="Lopez-Garcia S."/>
            <person name="Luque E.M."/>
            <person name="Marcos A.T."/>
            <person name="Martin J."/>
            <person name="McCluskey K."/>
            <person name="Medina H.R."/>
            <person name="Miralles-Duran A."/>
            <person name="Miyazaki A."/>
            <person name="Munoz-Torres E."/>
            <person name="Oguiza J.A."/>
            <person name="Ohm R."/>
            <person name="Olmedo M."/>
            <person name="Orejas M."/>
            <person name="Ortiz-Castellanos L."/>
            <person name="Pisabarro A.G."/>
            <person name="Rodriguez-Romero J."/>
            <person name="Ruiz-Herrera J."/>
            <person name="Ruiz-Vazquez R."/>
            <person name="Sanz C."/>
            <person name="Schackwitz W."/>
            <person name="Schmutz J."/>
            <person name="Shahriari M."/>
            <person name="Shelest E."/>
            <person name="Silva-Franco F."/>
            <person name="Soanes D."/>
            <person name="Syed K."/>
            <person name="Tagua V.G."/>
            <person name="Talbot N.J."/>
            <person name="Thon M."/>
            <person name="De vries R.P."/>
            <person name="Wiebenga A."/>
            <person name="Yadav J.S."/>
            <person name="Braun E.L."/>
            <person name="Baker S."/>
            <person name="Garre V."/>
            <person name="Horwitz B."/>
            <person name="Torres-Martinez S."/>
            <person name="Idnurm A."/>
            <person name="Herrera-Estrella A."/>
            <person name="Gabaldon T."/>
            <person name="Grigoriev I.V."/>
        </authorList>
    </citation>
    <scope>NUCLEOTIDE SEQUENCE [LARGE SCALE GENOMIC DNA]</scope>
    <source>
        <strain evidence="4">NRRL 1555(-)</strain>
    </source>
</reference>
<dbReference type="Gene3D" id="2.40.70.10">
    <property type="entry name" value="Acid Proteases"/>
    <property type="match status" value="1"/>
</dbReference>
<dbReference type="RefSeq" id="XP_018290615.1">
    <property type="nucleotide sequence ID" value="XM_018436138.1"/>
</dbReference>
<organism evidence="3 4">
    <name type="scientific">Phycomyces blakesleeanus (strain ATCC 8743b / DSM 1359 / FGSC 10004 / NBRC 33097 / NRRL 1555)</name>
    <dbReference type="NCBI Taxonomy" id="763407"/>
    <lineage>
        <taxon>Eukaryota</taxon>
        <taxon>Fungi</taxon>
        <taxon>Fungi incertae sedis</taxon>
        <taxon>Mucoromycota</taxon>
        <taxon>Mucoromycotina</taxon>
        <taxon>Mucoromycetes</taxon>
        <taxon>Mucorales</taxon>
        <taxon>Phycomycetaceae</taxon>
        <taxon>Phycomyces</taxon>
    </lineage>
</organism>
<dbReference type="Gene3D" id="2.40.50.40">
    <property type="match status" value="1"/>
</dbReference>
<evidence type="ECO:0000313" key="3">
    <source>
        <dbReference type="EMBL" id="OAD72575.1"/>
    </source>
</evidence>
<feature type="domain" description="Chromo" evidence="2">
    <location>
        <begin position="660"/>
        <end position="718"/>
    </location>
</feature>
<dbReference type="InterPro" id="IPR023780">
    <property type="entry name" value="Chromo_domain"/>
</dbReference>
<accession>A0A162X598</accession>
<evidence type="ECO:0000256" key="1">
    <source>
        <dbReference type="SAM" id="MobiDB-lite"/>
    </source>
</evidence>